<dbReference type="RefSeq" id="XP_038981421.1">
    <property type="nucleotide sequence ID" value="XM_039125493.1"/>
</dbReference>
<dbReference type="InterPro" id="IPR043459">
    <property type="entry name" value="NFD6/NOXY2-like"/>
</dbReference>
<accession>A0A8B9A467</accession>
<protein>
    <submittedName>
        <fullName evidence="3">Uncharacterized protein LOC103706854</fullName>
    </submittedName>
</protein>
<feature type="region of interest" description="Disordered" evidence="1">
    <location>
        <begin position="1"/>
        <end position="20"/>
    </location>
</feature>
<dbReference type="Proteomes" id="UP000228380">
    <property type="component" value="Chromosome 4"/>
</dbReference>
<reference evidence="3" key="2">
    <citation type="submission" date="2025-08" db="UniProtKB">
        <authorList>
            <consortium name="RefSeq"/>
        </authorList>
    </citation>
    <scope>IDENTIFICATION</scope>
    <source>
        <tissue evidence="3">Young leaves</tissue>
    </source>
</reference>
<name>A0A8B9A467_PHODC</name>
<sequence>MESGCYRGQKYKARGGTAQNLERRKMSASPLLLRSRVSARTISLALRPSKKSIQSEVSPLIPSSRSPISPSERRISVVFRLRKDSSCLVSMLPLHSAIASARLRSVLSPVSQHWGWVPQGTSMPL</sequence>
<dbReference type="GeneID" id="103706854"/>
<gene>
    <name evidence="3" type="primary">LOC103706854</name>
</gene>
<evidence type="ECO:0000313" key="2">
    <source>
        <dbReference type="Proteomes" id="UP000228380"/>
    </source>
</evidence>
<dbReference type="AlphaFoldDB" id="A0A8B9A467"/>
<dbReference type="KEGG" id="pda:103706854"/>
<dbReference type="OrthoDB" id="669248at2759"/>
<organism evidence="2 3">
    <name type="scientific">Phoenix dactylifera</name>
    <name type="common">Date palm</name>
    <dbReference type="NCBI Taxonomy" id="42345"/>
    <lineage>
        <taxon>Eukaryota</taxon>
        <taxon>Viridiplantae</taxon>
        <taxon>Streptophyta</taxon>
        <taxon>Embryophyta</taxon>
        <taxon>Tracheophyta</taxon>
        <taxon>Spermatophyta</taxon>
        <taxon>Magnoliopsida</taxon>
        <taxon>Liliopsida</taxon>
        <taxon>Arecaceae</taxon>
        <taxon>Coryphoideae</taxon>
        <taxon>Phoeniceae</taxon>
        <taxon>Phoenix</taxon>
    </lineage>
</organism>
<proteinExistence type="predicted"/>
<dbReference type="PANTHER" id="PTHR33156:SF43">
    <property type="entry name" value="OS02G0273900 PROTEIN"/>
    <property type="match status" value="1"/>
</dbReference>
<evidence type="ECO:0000313" key="3">
    <source>
        <dbReference type="RefSeq" id="XP_038981421.1"/>
    </source>
</evidence>
<reference evidence="2" key="1">
    <citation type="journal article" date="2019" name="Nat. Commun.">
        <title>Genome-wide association mapping of date palm fruit traits.</title>
        <authorList>
            <person name="Hazzouri K.M."/>
            <person name="Gros-Balthazard M."/>
            <person name="Flowers J.M."/>
            <person name="Copetti D."/>
            <person name="Lemansour A."/>
            <person name="Lebrun M."/>
            <person name="Masmoudi K."/>
            <person name="Ferrand S."/>
            <person name="Dhar M.I."/>
            <person name="Fresquez Z.A."/>
            <person name="Rosas U."/>
            <person name="Zhang J."/>
            <person name="Talag J."/>
            <person name="Lee S."/>
            <person name="Kudrna D."/>
            <person name="Powell R.F."/>
            <person name="Leitch I.J."/>
            <person name="Krueger R.R."/>
            <person name="Wing R.A."/>
            <person name="Amiri K.M.A."/>
            <person name="Purugganan M.D."/>
        </authorList>
    </citation>
    <scope>NUCLEOTIDE SEQUENCE [LARGE SCALE GENOMIC DNA]</scope>
    <source>
        <strain evidence="2">cv. Khalas</strain>
    </source>
</reference>
<dbReference type="PANTHER" id="PTHR33156">
    <property type="entry name" value="OS02G0230000 PROTEIN"/>
    <property type="match status" value="1"/>
</dbReference>
<evidence type="ECO:0000256" key="1">
    <source>
        <dbReference type="SAM" id="MobiDB-lite"/>
    </source>
</evidence>
<keyword evidence="2" id="KW-1185">Reference proteome</keyword>